<dbReference type="EMBL" id="JAHUVW010000001">
    <property type="protein sequence ID" value="MBV7670004.1"/>
    <property type="molecule type" value="Genomic_DNA"/>
</dbReference>
<evidence type="ECO:0000259" key="1">
    <source>
        <dbReference type="Pfam" id="PF13613"/>
    </source>
</evidence>
<protein>
    <submittedName>
        <fullName evidence="2">Transposase family protein</fullName>
    </submittedName>
</protein>
<accession>A0ABS6TPE6</accession>
<organism evidence="2 3">
    <name type="scientific">Streptomyces halstedii</name>
    <dbReference type="NCBI Taxonomy" id="1944"/>
    <lineage>
        <taxon>Bacteria</taxon>
        <taxon>Bacillati</taxon>
        <taxon>Actinomycetota</taxon>
        <taxon>Actinomycetes</taxon>
        <taxon>Kitasatosporales</taxon>
        <taxon>Streptomycetaceae</taxon>
        <taxon>Streptomyces</taxon>
    </lineage>
</organism>
<comment type="caution">
    <text evidence="2">The sequence shown here is derived from an EMBL/GenBank/DDBJ whole genome shotgun (WGS) entry which is preliminary data.</text>
</comment>
<proteinExistence type="predicted"/>
<sequence length="124" mass="13788">MARRQLSELIDSLTPAMEDQRERVLRTRRGHERLVAPGTGAKAKLTSADRVLVTVLHLRKLATMDLLGQLFNTTAMTISRAAKDVRPLLEAHDVHIPASTARFRASADIARFLDLDTTKTEPTC</sequence>
<gene>
    <name evidence="2" type="ORF">STHAL_11030</name>
</gene>
<name>A0ABS6TPE6_STRHA</name>
<dbReference type="InterPro" id="IPR027805">
    <property type="entry name" value="Transposase_HTH_dom"/>
</dbReference>
<feature type="domain" description="Transposase Helix-turn-helix" evidence="1">
    <location>
        <begin position="44"/>
        <end position="91"/>
    </location>
</feature>
<reference evidence="2 3" key="1">
    <citation type="submission" date="2021-07" db="EMBL/GenBank/DDBJ databases">
        <title>Sequencing Streptomyces halstedii LGO-A4 genome an citrus endophytic actinomycete.</title>
        <authorList>
            <person name="Samborskyy M."/>
            <person name="Scott N."/>
            <person name="Deglau R."/>
            <person name="Dickens S."/>
            <person name="Oliveira L.G."/>
        </authorList>
    </citation>
    <scope>NUCLEOTIDE SEQUENCE [LARGE SCALE GENOMIC DNA]</scope>
    <source>
        <strain evidence="2 3">LGO-A4</strain>
    </source>
</reference>
<dbReference type="Proteomes" id="UP000735541">
    <property type="component" value="Unassembled WGS sequence"/>
</dbReference>
<dbReference type="Pfam" id="PF13613">
    <property type="entry name" value="HTH_Tnp_4"/>
    <property type="match status" value="1"/>
</dbReference>
<evidence type="ECO:0000313" key="2">
    <source>
        <dbReference type="EMBL" id="MBV7670004.1"/>
    </source>
</evidence>
<evidence type="ECO:0000313" key="3">
    <source>
        <dbReference type="Proteomes" id="UP000735541"/>
    </source>
</evidence>
<keyword evidence="3" id="KW-1185">Reference proteome</keyword>